<dbReference type="Pfam" id="PF23256">
    <property type="entry name" value="CHX17_2nd"/>
    <property type="match status" value="1"/>
</dbReference>
<evidence type="ECO:0000259" key="12">
    <source>
        <dbReference type="Pfam" id="PF00999"/>
    </source>
</evidence>
<dbReference type="Gene3D" id="1.20.1530.20">
    <property type="match status" value="1"/>
</dbReference>
<comment type="similarity">
    <text evidence="9">Belongs to the monovalent cation:proton antiporter 2 (CPA2) transporter (TC 2.A.37) family. CHX (TC 2.A.37.4) subfamily.</text>
</comment>
<dbReference type="Pfam" id="PF00999">
    <property type="entry name" value="Na_H_Exchanger"/>
    <property type="match status" value="1"/>
</dbReference>
<sequence length="729" mass="80771">MVYYMFLVGLETDFSLILRAGKQAYSVALAGFVFAMPAGYGLFYKLQPHSKKRGGDIFWAVALACTNFPDLARILADVKLLRSDFGRTALTSALISDLCCWVLMVLSMAVLREGKYISLASTTVFILICVFAVRPALKWIISHRAKEEDYNEFHVCLALTGAILFGFISDACGAHSIAGAFMLGVVMPKGELKETIMEKVEEFVSGVVMPLFFLVIGLRVNVAQMAYNTSWPNVCLVIALAFVPKIVSTFFVSLLYKMPALDSLALGLLMNTKGMLSIIILSSGRDLKALGIQTFSVMVIAFWFMTLVVGPILAFSYKRTRRSRQYKRRTIQSTEPESDFRILACVHSMRNVTGMINLLHNSNPTQLSPISVFAVHLVELTGRASAMLIVHDTYGKSSDKSGGARSQSDNIVSAFENLATNTDYLSVQPLTAVSAYDSMHEDICSLAEDKRVALIIIPFHKQPTMDGGMEDSNSPLRGVNQNVLANAPCSVGIFLDRGLSSSTRRDSNHSVQGQRFAMLFIGGPDDREALAYAWRMSKHPGVSLTVLRFVSGEQNAVELKPKENQEGDNPPLHNREKQLDYEYLSMFFQDSKSNPSVIYMEKVTNNGEETLRTIRTMEQEYDLYIVGRREGMESSLTFGLTEWSDCPELGALGDSLVSSSFTSNISVLIVQQRAEASGGEEVSPVGVEEERTGRLKEQFGHMTWQPPPKDNADKEPFVPRSGHIEEDDY</sequence>
<keyword evidence="6 11" id="KW-1133">Transmembrane helix</keyword>
<evidence type="ECO:0000256" key="8">
    <source>
        <dbReference type="ARBA" id="ARBA00023136"/>
    </source>
</evidence>
<feature type="transmembrane region" description="Helical" evidence="11">
    <location>
        <begin position="234"/>
        <end position="258"/>
    </location>
</feature>
<dbReference type="InterPro" id="IPR050794">
    <property type="entry name" value="CPA2_transporter"/>
</dbReference>
<dbReference type="Pfam" id="PF23259">
    <property type="entry name" value="CHX17_C"/>
    <property type="match status" value="1"/>
</dbReference>
<feature type="transmembrane region" description="Helical" evidence="11">
    <location>
        <begin position="24"/>
        <end position="43"/>
    </location>
</feature>
<keyword evidence="8 11" id="KW-0472">Membrane</keyword>
<dbReference type="PANTHER" id="PTHR32468:SF74">
    <property type="entry name" value="CATION_H(+) ANTIPORTER 21-RELATED"/>
    <property type="match status" value="1"/>
</dbReference>
<keyword evidence="7" id="KW-0406">Ion transport</keyword>
<dbReference type="InterPro" id="IPR006153">
    <property type="entry name" value="Cation/H_exchanger_TM"/>
</dbReference>
<evidence type="ECO:0000259" key="14">
    <source>
        <dbReference type="Pfam" id="PF23259"/>
    </source>
</evidence>
<feature type="transmembrane region" description="Helical" evidence="11">
    <location>
        <begin position="157"/>
        <end position="183"/>
    </location>
</feature>
<feature type="domain" description="Cation/H(+) antiporter central" evidence="13">
    <location>
        <begin position="371"/>
        <end position="502"/>
    </location>
</feature>
<dbReference type="GO" id="GO:0006813">
    <property type="term" value="P:potassium ion transport"/>
    <property type="evidence" value="ECO:0007669"/>
    <property type="project" value="UniProtKB-KW"/>
</dbReference>
<dbReference type="InterPro" id="IPR038770">
    <property type="entry name" value="Na+/solute_symporter_sf"/>
</dbReference>
<dbReference type="InterPro" id="IPR057291">
    <property type="entry name" value="CHX17_2nd"/>
</dbReference>
<dbReference type="AlphaFoldDB" id="A0A2N9J9J8"/>
<comment type="subcellular location">
    <subcellularLocation>
        <location evidence="1">Membrane</location>
        <topology evidence="1">Multi-pass membrane protein</topology>
    </subcellularLocation>
</comment>
<name>A0A2N9J9J8_FAGSY</name>
<gene>
    <name evidence="15" type="ORF">FSB_LOCUS61899</name>
</gene>
<evidence type="ECO:0000256" key="9">
    <source>
        <dbReference type="ARBA" id="ARBA00038341"/>
    </source>
</evidence>
<evidence type="ECO:0000256" key="1">
    <source>
        <dbReference type="ARBA" id="ARBA00004141"/>
    </source>
</evidence>
<organism evidence="15">
    <name type="scientific">Fagus sylvatica</name>
    <name type="common">Beechnut</name>
    <dbReference type="NCBI Taxonomy" id="28930"/>
    <lineage>
        <taxon>Eukaryota</taxon>
        <taxon>Viridiplantae</taxon>
        <taxon>Streptophyta</taxon>
        <taxon>Embryophyta</taxon>
        <taxon>Tracheophyta</taxon>
        <taxon>Spermatophyta</taxon>
        <taxon>Magnoliopsida</taxon>
        <taxon>eudicotyledons</taxon>
        <taxon>Gunneridae</taxon>
        <taxon>Pentapetalae</taxon>
        <taxon>rosids</taxon>
        <taxon>fabids</taxon>
        <taxon>Fagales</taxon>
        <taxon>Fagaceae</taxon>
        <taxon>Fagus</taxon>
    </lineage>
</organism>
<proteinExistence type="inferred from homology"/>
<dbReference type="InterPro" id="IPR057290">
    <property type="entry name" value="CHX17_C"/>
</dbReference>
<feature type="domain" description="Cation/H+ exchanger transmembrane" evidence="12">
    <location>
        <begin position="2"/>
        <end position="314"/>
    </location>
</feature>
<feature type="region of interest" description="Disordered" evidence="10">
    <location>
        <begin position="698"/>
        <end position="729"/>
    </location>
</feature>
<accession>A0A2N9J9J8</accession>
<evidence type="ECO:0000256" key="2">
    <source>
        <dbReference type="ARBA" id="ARBA00022448"/>
    </source>
</evidence>
<evidence type="ECO:0000256" key="4">
    <source>
        <dbReference type="ARBA" id="ARBA00022692"/>
    </source>
</evidence>
<dbReference type="PANTHER" id="PTHR32468">
    <property type="entry name" value="CATION/H + ANTIPORTER"/>
    <property type="match status" value="1"/>
</dbReference>
<evidence type="ECO:0000256" key="10">
    <source>
        <dbReference type="SAM" id="MobiDB-lite"/>
    </source>
</evidence>
<reference evidence="15" key="1">
    <citation type="submission" date="2018-02" db="EMBL/GenBank/DDBJ databases">
        <authorList>
            <person name="Cohen D.B."/>
            <person name="Kent A.D."/>
        </authorList>
    </citation>
    <scope>NUCLEOTIDE SEQUENCE</scope>
</reference>
<protein>
    <submittedName>
        <fullName evidence="15">Uncharacterized protein</fullName>
    </submittedName>
</protein>
<dbReference type="GO" id="GO:1902600">
    <property type="term" value="P:proton transmembrane transport"/>
    <property type="evidence" value="ECO:0007669"/>
    <property type="project" value="InterPro"/>
</dbReference>
<dbReference type="GO" id="GO:0016020">
    <property type="term" value="C:membrane"/>
    <property type="evidence" value="ECO:0007669"/>
    <property type="project" value="UniProtKB-SubCell"/>
</dbReference>
<keyword evidence="4 11" id="KW-0812">Transmembrane</keyword>
<feature type="transmembrane region" description="Helical" evidence="11">
    <location>
        <begin position="89"/>
        <end position="110"/>
    </location>
</feature>
<dbReference type="Gene3D" id="3.40.50.12370">
    <property type="match status" value="1"/>
</dbReference>
<evidence type="ECO:0000259" key="13">
    <source>
        <dbReference type="Pfam" id="PF23256"/>
    </source>
</evidence>
<feature type="transmembrane region" description="Helical" evidence="11">
    <location>
        <begin position="295"/>
        <end position="317"/>
    </location>
</feature>
<dbReference type="EMBL" id="OIVN01006485">
    <property type="protein sequence ID" value="SPD34017.1"/>
    <property type="molecule type" value="Genomic_DNA"/>
</dbReference>
<evidence type="ECO:0000256" key="3">
    <source>
        <dbReference type="ARBA" id="ARBA00022538"/>
    </source>
</evidence>
<feature type="transmembrane region" description="Helical" evidence="11">
    <location>
        <begin position="203"/>
        <end position="222"/>
    </location>
</feature>
<feature type="transmembrane region" description="Helical" evidence="11">
    <location>
        <begin position="264"/>
        <end position="283"/>
    </location>
</feature>
<feature type="domain" description="Cation/H(+) antiporter C-terminal" evidence="14">
    <location>
        <begin position="517"/>
        <end position="673"/>
    </location>
</feature>
<evidence type="ECO:0000256" key="5">
    <source>
        <dbReference type="ARBA" id="ARBA00022958"/>
    </source>
</evidence>
<keyword evidence="5" id="KW-0630">Potassium</keyword>
<evidence type="ECO:0000313" key="15">
    <source>
        <dbReference type="EMBL" id="SPD34017.1"/>
    </source>
</evidence>
<dbReference type="GO" id="GO:0015297">
    <property type="term" value="F:antiporter activity"/>
    <property type="evidence" value="ECO:0007669"/>
    <property type="project" value="InterPro"/>
</dbReference>
<keyword evidence="3" id="KW-0633">Potassium transport</keyword>
<feature type="transmembrane region" description="Helical" evidence="11">
    <location>
        <begin position="116"/>
        <end position="137"/>
    </location>
</feature>
<keyword evidence="2" id="KW-0813">Transport</keyword>
<evidence type="ECO:0000256" key="7">
    <source>
        <dbReference type="ARBA" id="ARBA00023065"/>
    </source>
</evidence>
<dbReference type="GO" id="GO:0012505">
    <property type="term" value="C:endomembrane system"/>
    <property type="evidence" value="ECO:0007669"/>
    <property type="project" value="TreeGrafter"/>
</dbReference>
<evidence type="ECO:0000256" key="11">
    <source>
        <dbReference type="SAM" id="Phobius"/>
    </source>
</evidence>
<evidence type="ECO:0000256" key="6">
    <source>
        <dbReference type="ARBA" id="ARBA00022989"/>
    </source>
</evidence>
<dbReference type="GO" id="GO:0006885">
    <property type="term" value="P:regulation of pH"/>
    <property type="evidence" value="ECO:0007669"/>
    <property type="project" value="TreeGrafter"/>
</dbReference>